<organism evidence="2 3">
    <name type="scientific">Microthyrium microscopicum</name>
    <dbReference type="NCBI Taxonomy" id="703497"/>
    <lineage>
        <taxon>Eukaryota</taxon>
        <taxon>Fungi</taxon>
        <taxon>Dikarya</taxon>
        <taxon>Ascomycota</taxon>
        <taxon>Pezizomycotina</taxon>
        <taxon>Dothideomycetes</taxon>
        <taxon>Dothideomycetes incertae sedis</taxon>
        <taxon>Microthyriales</taxon>
        <taxon>Microthyriaceae</taxon>
        <taxon>Microthyrium</taxon>
    </lineage>
</organism>
<dbReference type="InterPro" id="IPR011032">
    <property type="entry name" value="GroES-like_sf"/>
</dbReference>
<evidence type="ECO:0000313" key="3">
    <source>
        <dbReference type="Proteomes" id="UP000799302"/>
    </source>
</evidence>
<dbReference type="InterPro" id="IPR013154">
    <property type="entry name" value="ADH-like_N"/>
</dbReference>
<dbReference type="GO" id="GO:0016491">
    <property type="term" value="F:oxidoreductase activity"/>
    <property type="evidence" value="ECO:0007669"/>
    <property type="project" value="InterPro"/>
</dbReference>
<dbReference type="SUPFAM" id="SSF50129">
    <property type="entry name" value="GroES-like"/>
    <property type="match status" value="1"/>
</dbReference>
<dbReference type="InterPro" id="IPR020843">
    <property type="entry name" value="ER"/>
</dbReference>
<dbReference type="InterPro" id="IPR013149">
    <property type="entry name" value="ADH-like_C"/>
</dbReference>
<dbReference type="EMBL" id="MU004234">
    <property type="protein sequence ID" value="KAF2670168.1"/>
    <property type="molecule type" value="Genomic_DNA"/>
</dbReference>
<dbReference type="PANTHER" id="PTHR43677:SF4">
    <property type="entry name" value="QUINONE OXIDOREDUCTASE-LIKE PROTEIN 2"/>
    <property type="match status" value="1"/>
</dbReference>
<dbReference type="CDD" id="cd08273">
    <property type="entry name" value="MDR8"/>
    <property type="match status" value="1"/>
</dbReference>
<dbReference type="Pfam" id="PF00107">
    <property type="entry name" value="ADH_zinc_N"/>
    <property type="match status" value="1"/>
</dbReference>
<feature type="domain" description="Enoyl reductase (ER)" evidence="1">
    <location>
        <begin position="15"/>
        <end position="330"/>
    </location>
</feature>
<evidence type="ECO:0000313" key="2">
    <source>
        <dbReference type="EMBL" id="KAF2670168.1"/>
    </source>
</evidence>
<proteinExistence type="predicted"/>
<dbReference type="SUPFAM" id="SSF51735">
    <property type="entry name" value="NAD(P)-binding Rossmann-fold domains"/>
    <property type="match status" value="1"/>
</dbReference>
<dbReference type="InterPro" id="IPR036291">
    <property type="entry name" value="NAD(P)-bd_dom_sf"/>
</dbReference>
<reference evidence="2" key="1">
    <citation type="journal article" date="2020" name="Stud. Mycol.">
        <title>101 Dothideomycetes genomes: a test case for predicting lifestyles and emergence of pathogens.</title>
        <authorList>
            <person name="Haridas S."/>
            <person name="Albert R."/>
            <person name="Binder M."/>
            <person name="Bloem J."/>
            <person name="Labutti K."/>
            <person name="Salamov A."/>
            <person name="Andreopoulos B."/>
            <person name="Baker S."/>
            <person name="Barry K."/>
            <person name="Bills G."/>
            <person name="Bluhm B."/>
            <person name="Cannon C."/>
            <person name="Castanera R."/>
            <person name="Culley D."/>
            <person name="Daum C."/>
            <person name="Ezra D."/>
            <person name="Gonzalez J."/>
            <person name="Henrissat B."/>
            <person name="Kuo A."/>
            <person name="Liang C."/>
            <person name="Lipzen A."/>
            <person name="Lutzoni F."/>
            <person name="Magnuson J."/>
            <person name="Mondo S."/>
            <person name="Nolan M."/>
            <person name="Ohm R."/>
            <person name="Pangilinan J."/>
            <person name="Park H.-J."/>
            <person name="Ramirez L."/>
            <person name="Alfaro M."/>
            <person name="Sun H."/>
            <person name="Tritt A."/>
            <person name="Yoshinaga Y."/>
            <person name="Zwiers L.-H."/>
            <person name="Turgeon B."/>
            <person name="Goodwin S."/>
            <person name="Spatafora J."/>
            <person name="Crous P."/>
            <person name="Grigoriev I."/>
        </authorList>
    </citation>
    <scope>NUCLEOTIDE SEQUENCE</scope>
    <source>
        <strain evidence="2">CBS 115976</strain>
    </source>
</reference>
<sequence>MSPQTIRKVVIPEFGDESKVQVVSAEISDPEPNHVQVKTIYAGFTGADVNMRKGHYPMQKKAPLTPGYCLIGTVTQNGQGATKFLPDDLVASLTVYDADAELVNLPEKYLIRVPKGLDLQQATALILDWNTAYAMVKNSAKVKKDQRVFIHGVSGAVGYATAALCRLQGAQVYGTASTRNHELLREHGITPFVYTDKKWMESMNELGGADAVFDALGFESWDESYKILNCTGTLVAFGGNSDSLKGEAPRSQILPTVKLLARNLVPNAKTTKFYYITKDDKDFVTNLQELFRLLGDGMIKVPVRSVTDLDDIQEAHRSWGKVPGIGSMLVRVSKDAA</sequence>
<protein>
    <submittedName>
        <fullName evidence="2">Zinc-binding dehydrogenase</fullName>
    </submittedName>
</protein>
<keyword evidence="3" id="KW-1185">Reference proteome</keyword>
<dbReference type="InterPro" id="IPR051397">
    <property type="entry name" value="Zn-ADH-like_protein"/>
</dbReference>
<accession>A0A6A6UGF1</accession>
<gene>
    <name evidence="2" type="ORF">BT63DRAFT_231187</name>
</gene>
<dbReference type="PANTHER" id="PTHR43677">
    <property type="entry name" value="SHORT-CHAIN DEHYDROGENASE/REDUCTASE"/>
    <property type="match status" value="1"/>
</dbReference>
<dbReference type="GO" id="GO:0005739">
    <property type="term" value="C:mitochondrion"/>
    <property type="evidence" value="ECO:0007669"/>
    <property type="project" value="TreeGrafter"/>
</dbReference>
<evidence type="ECO:0000259" key="1">
    <source>
        <dbReference type="SMART" id="SM00829"/>
    </source>
</evidence>
<dbReference type="OrthoDB" id="203908at2759"/>
<dbReference type="Pfam" id="PF08240">
    <property type="entry name" value="ADH_N"/>
    <property type="match status" value="1"/>
</dbReference>
<dbReference type="Gene3D" id="3.40.50.720">
    <property type="entry name" value="NAD(P)-binding Rossmann-like Domain"/>
    <property type="match status" value="1"/>
</dbReference>
<dbReference type="Gene3D" id="3.90.180.10">
    <property type="entry name" value="Medium-chain alcohol dehydrogenases, catalytic domain"/>
    <property type="match status" value="1"/>
</dbReference>
<dbReference type="SMART" id="SM00829">
    <property type="entry name" value="PKS_ER"/>
    <property type="match status" value="1"/>
</dbReference>
<name>A0A6A6UGF1_9PEZI</name>
<dbReference type="Proteomes" id="UP000799302">
    <property type="component" value="Unassembled WGS sequence"/>
</dbReference>
<dbReference type="AlphaFoldDB" id="A0A6A6UGF1"/>